<dbReference type="Proteomes" id="UP000006852">
    <property type="component" value="Chromosome"/>
</dbReference>
<accession>F2NYA5</accession>
<evidence type="ECO:0000313" key="3">
    <source>
        <dbReference type="Proteomes" id="UP000006852"/>
    </source>
</evidence>
<feature type="transmembrane region" description="Helical" evidence="1">
    <location>
        <begin position="87"/>
        <end position="108"/>
    </location>
</feature>
<name>F2NYA5_TRES6</name>
<reference evidence="3" key="2">
    <citation type="submission" date="2011-04" db="EMBL/GenBank/DDBJ databases">
        <title>The complete genome of chromosome of Treponema succinifaciens DSM 2489.</title>
        <authorList>
            <person name="Lucas S."/>
            <person name="Copeland A."/>
            <person name="Lapidus A."/>
            <person name="Bruce D."/>
            <person name="Goodwin L."/>
            <person name="Pitluck S."/>
            <person name="Peters L."/>
            <person name="Kyrpides N."/>
            <person name="Mavromatis K."/>
            <person name="Ivanova N."/>
            <person name="Ovchinnikova G."/>
            <person name="Teshima H."/>
            <person name="Detter J.C."/>
            <person name="Tapia R."/>
            <person name="Han C."/>
            <person name="Land M."/>
            <person name="Hauser L."/>
            <person name="Markowitz V."/>
            <person name="Cheng J.-F."/>
            <person name="Hugenholtz P."/>
            <person name="Woyke T."/>
            <person name="Wu D."/>
            <person name="Gronow S."/>
            <person name="Wellnitz S."/>
            <person name="Brambilla E."/>
            <person name="Klenk H.-P."/>
            <person name="Eisen J.A."/>
        </authorList>
    </citation>
    <scope>NUCLEOTIDE SEQUENCE [LARGE SCALE GENOMIC DNA]</scope>
    <source>
        <strain evidence="3">ATCC 33096 / DSM 2489 / 6091</strain>
    </source>
</reference>
<dbReference type="AlphaFoldDB" id="F2NYA5"/>
<feature type="transmembrane region" description="Helical" evidence="1">
    <location>
        <begin position="21"/>
        <end position="40"/>
    </location>
</feature>
<keyword evidence="1" id="KW-0812">Transmembrane</keyword>
<feature type="transmembrane region" description="Helical" evidence="1">
    <location>
        <begin position="52"/>
        <end position="80"/>
    </location>
</feature>
<dbReference type="KEGG" id="tsu:Tresu_1218"/>
<evidence type="ECO:0000313" key="2">
    <source>
        <dbReference type="EMBL" id="AEB14126.1"/>
    </source>
</evidence>
<dbReference type="STRING" id="869209.Tresu_1218"/>
<sequence>MDSLDRLKKINRSFLFKLTGRTSLFLFLLSTFLIVLYVSGSYQDFLDSTLNFVLTSCSATILGLFVFSAAGILQSIILFFISKRKSYWIYFFVYILSCVFSAGIFFLARTISIIAKGI</sequence>
<reference evidence="2 3" key="1">
    <citation type="journal article" date="2011" name="Stand. Genomic Sci.">
        <title>Complete genome sequence of Treponema succinifaciens type strain (6091).</title>
        <authorList>
            <person name="Han C."/>
            <person name="Gronow S."/>
            <person name="Teshima H."/>
            <person name="Lapidus A."/>
            <person name="Nolan M."/>
            <person name="Lucas S."/>
            <person name="Hammon N."/>
            <person name="Deshpande S."/>
            <person name="Cheng J.F."/>
            <person name="Zeytun A."/>
            <person name="Tapia R."/>
            <person name="Goodwin L."/>
            <person name="Pitluck S."/>
            <person name="Liolios K."/>
            <person name="Pagani I."/>
            <person name="Ivanova N."/>
            <person name="Mavromatis K."/>
            <person name="Mikhailova N."/>
            <person name="Huntemann M."/>
            <person name="Pati A."/>
            <person name="Chen A."/>
            <person name="Palaniappan K."/>
            <person name="Land M."/>
            <person name="Hauser L."/>
            <person name="Brambilla E.M."/>
            <person name="Rohde M."/>
            <person name="Goker M."/>
            <person name="Woyke T."/>
            <person name="Bristow J."/>
            <person name="Eisen J.A."/>
            <person name="Markowitz V."/>
            <person name="Hugenholtz P."/>
            <person name="Kyrpides N.C."/>
            <person name="Klenk H.P."/>
            <person name="Detter J.C."/>
        </authorList>
    </citation>
    <scope>NUCLEOTIDE SEQUENCE [LARGE SCALE GENOMIC DNA]</scope>
    <source>
        <strain evidence="3">ATCC 33096 / DSM 2489 / 6091</strain>
    </source>
</reference>
<evidence type="ECO:0000256" key="1">
    <source>
        <dbReference type="SAM" id="Phobius"/>
    </source>
</evidence>
<keyword evidence="3" id="KW-1185">Reference proteome</keyword>
<dbReference type="EMBL" id="CP002631">
    <property type="protein sequence ID" value="AEB14126.1"/>
    <property type="molecule type" value="Genomic_DNA"/>
</dbReference>
<proteinExistence type="predicted"/>
<gene>
    <name evidence="2" type="ordered locus">Tresu_1218</name>
</gene>
<organism evidence="2 3">
    <name type="scientific">Treponema succinifaciens (strain ATCC 33096 / DSM 2489 / 6091)</name>
    <dbReference type="NCBI Taxonomy" id="869209"/>
    <lineage>
        <taxon>Bacteria</taxon>
        <taxon>Pseudomonadati</taxon>
        <taxon>Spirochaetota</taxon>
        <taxon>Spirochaetia</taxon>
        <taxon>Spirochaetales</taxon>
        <taxon>Treponemataceae</taxon>
        <taxon>Treponema</taxon>
    </lineage>
</organism>
<keyword evidence="1" id="KW-0472">Membrane</keyword>
<protein>
    <submittedName>
        <fullName evidence="2">Uncharacterized protein</fullName>
    </submittedName>
</protein>
<dbReference type="HOGENOM" id="CLU_2072110_0_0_12"/>
<keyword evidence="1" id="KW-1133">Transmembrane helix</keyword>